<dbReference type="Proteomes" id="UP001207116">
    <property type="component" value="Unassembled WGS sequence"/>
</dbReference>
<keyword evidence="10" id="KW-1185">Reference proteome</keyword>
<evidence type="ECO:0000313" key="10">
    <source>
        <dbReference type="Proteomes" id="UP001207116"/>
    </source>
</evidence>
<dbReference type="Pfam" id="PF03062">
    <property type="entry name" value="MBOAT"/>
    <property type="match status" value="1"/>
</dbReference>
<feature type="transmembrane region" description="Helical" evidence="8">
    <location>
        <begin position="150"/>
        <end position="170"/>
    </location>
</feature>
<dbReference type="RefSeq" id="WP_266015030.1">
    <property type="nucleotide sequence ID" value="NZ_JAPFQP010000004.1"/>
</dbReference>
<keyword evidence="3 7" id="KW-1003">Cell membrane</keyword>
<feature type="transmembrane region" description="Helical" evidence="8">
    <location>
        <begin position="356"/>
        <end position="379"/>
    </location>
</feature>
<evidence type="ECO:0000256" key="8">
    <source>
        <dbReference type="SAM" id="Phobius"/>
    </source>
</evidence>
<name>A0AAE3MNF3_9FLAO</name>
<feature type="transmembrane region" description="Helical" evidence="8">
    <location>
        <begin position="77"/>
        <end position="99"/>
    </location>
</feature>
<dbReference type="InterPro" id="IPR028362">
    <property type="entry name" value="AlgI"/>
</dbReference>
<reference evidence="9" key="1">
    <citation type="submission" date="2022-11" db="EMBL/GenBank/DDBJ databases">
        <title>The characterization of three novel Bacteroidetes species and genomic analysis of their roles in tidal elemental geochemical cycles.</title>
        <authorList>
            <person name="Ma K.-J."/>
        </authorList>
    </citation>
    <scope>NUCLEOTIDE SEQUENCE</scope>
    <source>
        <strain evidence="9">M415</strain>
    </source>
</reference>
<evidence type="ECO:0000256" key="3">
    <source>
        <dbReference type="ARBA" id="ARBA00022475"/>
    </source>
</evidence>
<dbReference type="AlphaFoldDB" id="A0AAE3MNF3"/>
<evidence type="ECO:0000256" key="6">
    <source>
        <dbReference type="ARBA" id="ARBA00023136"/>
    </source>
</evidence>
<evidence type="ECO:0000256" key="2">
    <source>
        <dbReference type="ARBA" id="ARBA00010323"/>
    </source>
</evidence>
<keyword evidence="5 8" id="KW-1133">Transmembrane helix</keyword>
<comment type="subcellular location">
    <subcellularLocation>
        <location evidence="1">Cell membrane</location>
        <topology evidence="1">Multi-pass membrane protein</topology>
    </subcellularLocation>
</comment>
<feature type="transmembrane region" description="Helical" evidence="8">
    <location>
        <begin position="438"/>
        <end position="457"/>
    </location>
</feature>
<evidence type="ECO:0000256" key="4">
    <source>
        <dbReference type="ARBA" id="ARBA00022692"/>
    </source>
</evidence>
<feature type="transmembrane region" description="Helical" evidence="8">
    <location>
        <begin position="323"/>
        <end position="344"/>
    </location>
</feature>
<evidence type="ECO:0000256" key="1">
    <source>
        <dbReference type="ARBA" id="ARBA00004651"/>
    </source>
</evidence>
<comment type="similarity">
    <text evidence="2 7">Belongs to the membrane-bound acyltransferase family.</text>
</comment>
<dbReference type="GO" id="GO:0005886">
    <property type="term" value="C:plasma membrane"/>
    <property type="evidence" value="ECO:0007669"/>
    <property type="project" value="UniProtKB-SubCell"/>
</dbReference>
<evidence type="ECO:0000313" key="9">
    <source>
        <dbReference type="EMBL" id="MCX2720613.1"/>
    </source>
</evidence>
<dbReference type="InterPro" id="IPR024194">
    <property type="entry name" value="Ac/AlaTfrase_AlgI/DltB"/>
</dbReference>
<protein>
    <submittedName>
        <fullName evidence="9">MBOAT family protein</fullName>
    </submittedName>
</protein>
<keyword evidence="7" id="KW-0012">Acyltransferase</keyword>
<dbReference type="InterPro" id="IPR004299">
    <property type="entry name" value="MBOAT_fam"/>
</dbReference>
<dbReference type="GO" id="GO:0042121">
    <property type="term" value="P:alginic acid biosynthetic process"/>
    <property type="evidence" value="ECO:0007669"/>
    <property type="project" value="InterPro"/>
</dbReference>
<feature type="transmembrane region" description="Helical" evidence="8">
    <location>
        <begin position="6"/>
        <end position="25"/>
    </location>
</feature>
<dbReference type="PIRSF" id="PIRSF016636">
    <property type="entry name" value="AlgI_DltB"/>
    <property type="match status" value="1"/>
</dbReference>
<dbReference type="PIRSF" id="PIRSF500217">
    <property type="entry name" value="AlgI"/>
    <property type="match status" value="1"/>
</dbReference>
<dbReference type="PANTHER" id="PTHR13285">
    <property type="entry name" value="ACYLTRANSFERASE"/>
    <property type="match status" value="1"/>
</dbReference>
<proteinExistence type="inferred from homology"/>
<evidence type="ECO:0000256" key="5">
    <source>
        <dbReference type="ARBA" id="ARBA00022989"/>
    </source>
</evidence>
<feature type="transmembrane region" description="Helical" evidence="8">
    <location>
        <begin position="190"/>
        <end position="212"/>
    </location>
</feature>
<comment type="caution">
    <text evidence="9">The sequence shown here is derived from an EMBL/GenBank/DDBJ whole genome shotgun (WGS) entry which is preliminary data.</text>
</comment>
<dbReference type="GO" id="GO:0016746">
    <property type="term" value="F:acyltransferase activity"/>
    <property type="evidence" value="ECO:0007669"/>
    <property type="project" value="UniProtKB-KW"/>
</dbReference>
<feature type="transmembrane region" description="Helical" evidence="8">
    <location>
        <begin position="37"/>
        <end position="57"/>
    </location>
</feature>
<feature type="transmembrane region" description="Helical" evidence="8">
    <location>
        <begin position="242"/>
        <end position="264"/>
    </location>
</feature>
<dbReference type="InterPro" id="IPR051085">
    <property type="entry name" value="MB_O-acyltransferase"/>
</dbReference>
<evidence type="ECO:0000256" key="7">
    <source>
        <dbReference type="PIRNR" id="PIRNR016636"/>
    </source>
</evidence>
<dbReference type="PANTHER" id="PTHR13285:SF18">
    <property type="entry name" value="PROTEIN-CYSTEINE N-PALMITOYLTRANSFERASE RASP"/>
    <property type="match status" value="1"/>
</dbReference>
<keyword evidence="6 7" id="KW-0472">Membrane</keyword>
<gene>
    <name evidence="9" type="ORF">OO016_13450</name>
</gene>
<feature type="transmembrane region" description="Helical" evidence="8">
    <location>
        <begin position="409"/>
        <end position="426"/>
    </location>
</feature>
<keyword evidence="7" id="KW-0808">Transferase</keyword>
<keyword evidence="4 8" id="KW-0812">Transmembrane</keyword>
<organism evidence="9 10">
    <name type="scientific">Lentiprolixibacter aurantiacus</name>
    <dbReference type="NCBI Taxonomy" id="2993939"/>
    <lineage>
        <taxon>Bacteria</taxon>
        <taxon>Pseudomonadati</taxon>
        <taxon>Bacteroidota</taxon>
        <taxon>Flavobacteriia</taxon>
        <taxon>Flavobacteriales</taxon>
        <taxon>Flavobacteriaceae</taxon>
        <taxon>Lentiprolixibacter</taxon>
    </lineage>
</organism>
<dbReference type="EMBL" id="JAPFQP010000004">
    <property type="protein sequence ID" value="MCX2720613.1"/>
    <property type="molecule type" value="Genomic_DNA"/>
</dbReference>
<accession>A0AAE3MNF3</accession>
<sequence length="469" mass="53963">MLFNSLGFIVFLVVVLALYYSPIKWTNKKRILLLASYLFYAMWNPPLILLLWISTVVDWTAGNKLYTETNERKRKMWLYLSIIVNLGFLAFFKYGGFLLENFTMLLNAVGVEYEAAAPDILLPMGISFYTFQTMSYTIDMYYRRNKPAKTFLDFALFVTFFPQLVAGPIVRAPELIPQFYAPKRATTKQFFWGFFLLTLGLFEKVIMADVLLSQTADNAFGAGKVLHSLDAWAGTLAFSGQIFFDFAGYSTCAIGIALMLGIILPDNFKYPYAAIGFSDLWRRWHITLSSWLRDYLYIPLGGNRKGPTRTYINLALTMLLGGLWHGSAWTFVIWGGLHGFYLMVERFLKMHITLKINAWNGIVLAFLTYTCVNFTWVFFRAEDFGTAMDILGSMFFMQSGEKVVSSLDLWITFLVIGLLFIVHWLMRNTSVKAVSEKTPWWLLSIVWAVMLFLLLIAQTPGEQFIYFQF</sequence>